<reference evidence="5 6" key="1">
    <citation type="submission" date="2014-04" db="EMBL/GenBank/DDBJ databases">
        <authorList>
            <consortium name="DOE Joint Genome Institute"/>
            <person name="Kuo A."/>
            <person name="Kohler A."/>
            <person name="Nagy L.G."/>
            <person name="Floudas D."/>
            <person name="Copeland A."/>
            <person name="Barry K.W."/>
            <person name="Cichocki N."/>
            <person name="Veneault-Fourrey C."/>
            <person name="LaButti K."/>
            <person name="Lindquist E.A."/>
            <person name="Lipzen A."/>
            <person name="Lundell T."/>
            <person name="Morin E."/>
            <person name="Murat C."/>
            <person name="Sun H."/>
            <person name="Tunlid A."/>
            <person name="Henrissat B."/>
            <person name="Grigoriev I.V."/>
            <person name="Hibbett D.S."/>
            <person name="Martin F."/>
            <person name="Nordberg H.P."/>
            <person name="Cantor M.N."/>
            <person name="Hua S.X."/>
        </authorList>
    </citation>
    <scope>NUCLEOTIDE SEQUENCE [LARGE SCALE GENOMIC DNA]</scope>
    <source>
        <strain evidence="5 6">Foug A</strain>
    </source>
</reference>
<feature type="domain" description="Nephrocystin 3-like N-terminal" evidence="4">
    <location>
        <begin position="142"/>
        <end position="303"/>
    </location>
</feature>
<dbReference type="PROSITE" id="PS50294">
    <property type="entry name" value="WD_REPEATS_REGION"/>
    <property type="match status" value="14"/>
</dbReference>
<dbReference type="PANTHER" id="PTHR19848:SF8">
    <property type="entry name" value="F-BOX AND WD REPEAT DOMAIN CONTAINING 7"/>
    <property type="match status" value="1"/>
</dbReference>
<dbReference type="EMBL" id="KN822107">
    <property type="protein sequence ID" value="KIM56977.1"/>
    <property type="molecule type" value="Genomic_DNA"/>
</dbReference>
<feature type="repeat" description="WD" evidence="3">
    <location>
        <begin position="1125"/>
        <end position="1165"/>
    </location>
</feature>
<dbReference type="SUPFAM" id="SSF50978">
    <property type="entry name" value="WD40 repeat-like"/>
    <property type="match status" value="2"/>
</dbReference>
<feature type="repeat" description="WD" evidence="3">
    <location>
        <begin position="781"/>
        <end position="822"/>
    </location>
</feature>
<reference evidence="6" key="2">
    <citation type="submission" date="2015-01" db="EMBL/GenBank/DDBJ databases">
        <title>Evolutionary Origins and Diversification of the Mycorrhizal Mutualists.</title>
        <authorList>
            <consortium name="DOE Joint Genome Institute"/>
            <consortium name="Mycorrhizal Genomics Consortium"/>
            <person name="Kohler A."/>
            <person name="Kuo A."/>
            <person name="Nagy L.G."/>
            <person name="Floudas D."/>
            <person name="Copeland A."/>
            <person name="Barry K.W."/>
            <person name="Cichocki N."/>
            <person name="Veneault-Fourrey C."/>
            <person name="LaButti K."/>
            <person name="Lindquist E.A."/>
            <person name="Lipzen A."/>
            <person name="Lundell T."/>
            <person name="Morin E."/>
            <person name="Murat C."/>
            <person name="Riley R."/>
            <person name="Ohm R."/>
            <person name="Sun H."/>
            <person name="Tunlid A."/>
            <person name="Henrissat B."/>
            <person name="Grigoriev I.V."/>
            <person name="Hibbett D.S."/>
            <person name="Martin F."/>
        </authorList>
    </citation>
    <scope>NUCLEOTIDE SEQUENCE [LARGE SCALE GENOMIC DNA]</scope>
    <source>
        <strain evidence="6">Foug A</strain>
    </source>
</reference>
<dbReference type="InterPro" id="IPR019775">
    <property type="entry name" value="WD40_repeat_CS"/>
</dbReference>
<feature type="repeat" description="WD" evidence="3">
    <location>
        <begin position="867"/>
        <end position="908"/>
    </location>
</feature>
<sequence>MRQMKLDDDIGTLLSKISQTYQFIMEDETLAKIDAMKDTLTQIAQVVQEGAQFIVKYAETSSFWRRLGKNLFSETRSRITQYSDTLDQLMQQFRDRELRDIHVNVVNIREDLSLEGLAYAGGVGLNTTKTCLEGTRTEILTEIVDWINDKDPNAPRIFWLHGVAGKGKSSIANTIALHSQNLGLLGSCFCFTRFRNADRLHEKVFTTIARDLADRDLRLKPLLAEAVAQNHALKSTPDVVQQWEKFISEPLSKLEGPVLGNVVIVIDALDESGTNATRKEVLDILKEQAAKLPPSFRIFITSRPQIDIRDALSRAPHVRNQSLDAVSPESAARDMRLYITAKLKGTSHTFQEEDVNQLVNKSDGLFEWARLACDHVTTRKAGVTTEERFRKLVLHAPGQGEPLLDEMYEVVLRDVVHDSDEAQQRFRSVMRQILYTLEPLSMSSLNTLRQRFREGTDPAKVEVILEPMGSLLSGITDKSLTVRPLHTSFYDFLTDETRSKGFFIDKCDIHHDLARAALITLQVDLCFNICGLETSYVRNSDVPDLEKRIKDKIPSHLSYSCRFWATHLQETEFHSDLAARLKLWLDSERILFWMEVLGLLNLIDQASSALTSAAKWLEQGTNEDKDVITVAKDAIIFLRTFATVINESVPHLYLSALPFSPAKSVLATRLAPRFPNIACLAIGRHEYWPSVQRVMRGHDADVHSVAFSADGKYIVSGADDHTIRLWDAETGLQVGDPFEGHTDSVSSVAFSPDIKYIVSGSDDCTIRLWNVQSGAQLSDALEGHSAPVLSVAFSPDGTRIVSGSRDRTVRLWDTETRAQVGNTLRGHNDWVKSVVFSPDGKLIASGSFDKTIRLWSTEMGVQWGVPLRFHSGPVLSVAFSPDGKRLVSGSKDKLIQLWDVELRARIREPIAGHTHSVKSVAFLPDGKRFVSGSEDKTIRIWDMETGTQAGNCFGEHTESVLSVALSPDGKFIASGSADDTVRLWDVETGAQVDNPLVGHMDWIRSVAFSPDGKLVVLGSDDMTIQLWDVGKGTPVGKPLLGHTDSVLSVAFSPDGKWIASGSDDTTIRLWDLETRSQIGSALHGHTQSVLSLTFSPDGKTIVSGSEDKTIRVWDVVTGAQMYGPLSDHTSPVWSVAFSRDGRYIASSSDQIIQLWDATTGVRIGTPFVGHTHWVKAVAFSPDGKTIVSGSSDDTIRLWDVETSAQRGDPFEGHTDWVRSVAFSPDGKVIVSGSSDKTIRLWDADTGAQLGNHLRGHTDRVRSVAFSPDGRHVVSGSDDKTIRIWDMEANAQLGTPRDRMRFAQLPSTDLTTSGEADIINGYANHVRFSSSISHALQDSHLLFVDIPPESHQVLPKLEEDGWVVGPNGQLLLWLPMMYRSLFLYSPLINLVIPRGSPELDLSKMAHGQTWHQCFVSDEA</sequence>
<organism evidence="5 6">
    <name type="scientific">Scleroderma citrinum Foug A</name>
    <dbReference type="NCBI Taxonomy" id="1036808"/>
    <lineage>
        <taxon>Eukaryota</taxon>
        <taxon>Fungi</taxon>
        <taxon>Dikarya</taxon>
        <taxon>Basidiomycota</taxon>
        <taxon>Agaricomycotina</taxon>
        <taxon>Agaricomycetes</taxon>
        <taxon>Agaricomycetidae</taxon>
        <taxon>Boletales</taxon>
        <taxon>Sclerodermatineae</taxon>
        <taxon>Sclerodermataceae</taxon>
        <taxon>Scleroderma</taxon>
    </lineage>
</organism>
<dbReference type="STRING" id="1036808.A0A0C2ZWY9"/>
<dbReference type="Proteomes" id="UP000053989">
    <property type="component" value="Unassembled WGS sequence"/>
</dbReference>
<feature type="repeat" description="WD" evidence="3">
    <location>
        <begin position="1082"/>
        <end position="1123"/>
    </location>
</feature>
<feature type="repeat" description="WD" evidence="3">
    <location>
        <begin position="910"/>
        <end position="951"/>
    </location>
</feature>
<evidence type="ECO:0000256" key="1">
    <source>
        <dbReference type="ARBA" id="ARBA00022574"/>
    </source>
</evidence>
<protein>
    <recommendedName>
        <fullName evidence="4">Nephrocystin 3-like N-terminal domain-containing protein</fullName>
    </recommendedName>
</protein>
<evidence type="ECO:0000259" key="4">
    <source>
        <dbReference type="Pfam" id="PF24883"/>
    </source>
</evidence>
<dbReference type="HOGENOM" id="CLU_000288_6_3_1"/>
<feature type="repeat" description="WD" evidence="3">
    <location>
        <begin position="996"/>
        <end position="1037"/>
    </location>
</feature>
<evidence type="ECO:0000256" key="3">
    <source>
        <dbReference type="PROSITE-ProRule" id="PRU00221"/>
    </source>
</evidence>
<feature type="repeat" description="WD" evidence="3">
    <location>
        <begin position="953"/>
        <end position="994"/>
    </location>
</feature>
<keyword evidence="1 3" id="KW-0853">WD repeat</keyword>
<dbReference type="Gene3D" id="3.40.50.300">
    <property type="entry name" value="P-loop containing nucleotide triphosphate hydrolases"/>
    <property type="match status" value="1"/>
</dbReference>
<feature type="repeat" description="WD" evidence="3">
    <location>
        <begin position="1253"/>
        <end position="1294"/>
    </location>
</feature>
<feature type="repeat" description="WD" evidence="3">
    <location>
        <begin position="695"/>
        <end position="736"/>
    </location>
</feature>
<dbReference type="InterPro" id="IPR015943">
    <property type="entry name" value="WD40/YVTN_repeat-like_dom_sf"/>
</dbReference>
<feature type="repeat" description="WD" evidence="3">
    <location>
        <begin position="738"/>
        <end position="779"/>
    </location>
</feature>
<feature type="repeat" description="WD" evidence="3">
    <location>
        <begin position="1167"/>
        <end position="1208"/>
    </location>
</feature>
<dbReference type="InterPro" id="IPR027417">
    <property type="entry name" value="P-loop_NTPase"/>
</dbReference>
<keyword evidence="2" id="KW-0677">Repeat</keyword>
<feature type="repeat" description="WD" evidence="3">
    <location>
        <begin position="1039"/>
        <end position="1080"/>
    </location>
</feature>
<dbReference type="InterPro" id="IPR001680">
    <property type="entry name" value="WD40_rpt"/>
</dbReference>
<dbReference type="PROSITE" id="PS50082">
    <property type="entry name" value="WD_REPEATS_2"/>
    <property type="match status" value="14"/>
</dbReference>
<dbReference type="InterPro" id="IPR056884">
    <property type="entry name" value="NPHP3-like_N"/>
</dbReference>
<dbReference type="InterPro" id="IPR020472">
    <property type="entry name" value="WD40_PAC1"/>
</dbReference>
<dbReference type="Pfam" id="PF00400">
    <property type="entry name" value="WD40"/>
    <property type="match status" value="14"/>
</dbReference>
<feature type="repeat" description="WD" evidence="3">
    <location>
        <begin position="824"/>
        <end position="858"/>
    </location>
</feature>
<dbReference type="InterPro" id="IPR036322">
    <property type="entry name" value="WD40_repeat_dom_sf"/>
</dbReference>
<keyword evidence="6" id="KW-1185">Reference proteome</keyword>
<dbReference type="SMART" id="SM00320">
    <property type="entry name" value="WD40"/>
    <property type="match status" value="14"/>
</dbReference>
<evidence type="ECO:0000256" key="2">
    <source>
        <dbReference type="ARBA" id="ARBA00022737"/>
    </source>
</evidence>
<dbReference type="OrthoDB" id="2658414at2759"/>
<dbReference type="CDD" id="cd00200">
    <property type="entry name" value="WD40"/>
    <property type="match status" value="3"/>
</dbReference>
<accession>A0A0C2ZWY9</accession>
<dbReference type="PRINTS" id="PR00320">
    <property type="entry name" value="GPROTEINBRPT"/>
</dbReference>
<dbReference type="SUPFAM" id="SSF52540">
    <property type="entry name" value="P-loop containing nucleoside triphosphate hydrolases"/>
    <property type="match status" value="1"/>
</dbReference>
<dbReference type="PANTHER" id="PTHR19848">
    <property type="entry name" value="WD40 REPEAT PROTEIN"/>
    <property type="match status" value="1"/>
</dbReference>
<feature type="repeat" description="WD" evidence="3">
    <location>
        <begin position="1210"/>
        <end position="1251"/>
    </location>
</feature>
<dbReference type="InParanoid" id="A0A0C2ZWY9"/>
<gene>
    <name evidence="5" type="ORF">SCLCIDRAFT_192048</name>
</gene>
<dbReference type="Pfam" id="PF24883">
    <property type="entry name" value="NPHP3_N"/>
    <property type="match status" value="1"/>
</dbReference>
<dbReference type="PROSITE" id="PS00678">
    <property type="entry name" value="WD_REPEATS_1"/>
    <property type="match status" value="11"/>
</dbReference>
<proteinExistence type="predicted"/>
<evidence type="ECO:0000313" key="6">
    <source>
        <dbReference type="Proteomes" id="UP000053989"/>
    </source>
</evidence>
<evidence type="ECO:0000313" key="5">
    <source>
        <dbReference type="EMBL" id="KIM56977.1"/>
    </source>
</evidence>
<name>A0A0C2ZWY9_9AGAM</name>
<dbReference type="Gene3D" id="2.130.10.10">
    <property type="entry name" value="YVTN repeat-like/Quinoprotein amine dehydrogenase"/>
    <property type="match status" value="5"/>
</dbReference>